<keyword evidence="6" id="KW-1185">Reference proteome</keyword>
<sequence>MSLPATPAQTIGPFHGTALPFPGGGEAAPVGHPDTITVHGCVRDGDGAPVPEALLEFWQAAPDGSLVGAPGSLRRDGAVFTGFARVVTREDGHYALRTLPPGEAPYLAVCLLAPGLTRHLFTRVYLAFPEHDPLIDALPPARRATLLATPEAGGHRTYRFDIRLRGGAETVFLAFPGRGGRPGPP</sequence>
<dbReference type="GeneID" id="91572055"/>
<dbReference type="InterPro" id="IPR012786">
    <property type="entry name" value="Protocat_dOase_a"/>
</dbReference>
<dbReference type="InterPro" id="IPR015889">
    <property type="entry name" value="Intradiol_dOase_core"/>
</dbReference>
<gene>
    <name evidence="5" type="ORF">JO379_005188</name>
</gene>
<evidence type="ECO:0000313" key="6">
    <source>
        <dbReference type="Proteomes" id="UP001519291"/>
    </source>
</evidence>
<dbReference type="Gene3D" id="2.60.130.10">
    <property type="entry name" value="Aromatic compound dioxygenase"/>
    <property type="match status" value="1"/>
</dbReference>
<proteinExistence type="inferred from homology"/>
<dbReference type="PANTHER" id="PTHR33711:SF9">
    <property type="entry name" value="PROTOCATECHUATE 3,4-DIOXYGENASE ALPHA CHAIN"/>
    <property type="match status" value="1"/>
</dbReference>
<dbReference type="PANTHER" id="PTHR33711">
    <property type="entry name" value="DIOXYGENASE, PUTATIVE (AFU_ORTHOLOGUE AFUA_2G02910)-RELATED"/>
    <property type="match status" value="1"/>
</dbReference>
<evidence type="ECO:0000256" key="2">
    <source>
        <dbReference type="ARBA" id="ARBA00022964"/>
    </source>
</evidence>
<dbReference type="RefSeq" id="WP_209517199.1">
    <property type="nucleotide sequence ID" value="NZ_JAGIOH010000001.1"/>
</dbReference>
<organism evidence="5 6">
    <name type="scientific">Streptomyces syringium</name>
    <dbReference type="NCBI Taxonomy" id="76729"/>
    <lineage>
        <taxon>Bacteria</taxon>
        <taxon>Bacillati</taxon>
        <taxon>Actinomycetota</taxon>
        <taxon>Actinomycetes</taxon>
        <taxon>Kitasatosporales</taxon>
        <taxon>Streptomycetaceae</taxon>
        <taxon>Streptomyces</taxon>
    </lineage>
</organism>
<dbReference type="InterPro" id="IPR050770">
    <property type="entry name" value="Intradiol_RC_Dioxygenase"/>
</dbReference>
<evidence type="ECO:0000256" key="1">
    <source>
        <dbReference type="ARBA" id="ARBA00007825"/>
    </source>
</evidence>
<protein>
    <submittedName>
        <fullName evidence="5">Protocatechuate 3,4-dioxygenase alpha subunit</fullName>
        <ecNumber evidence="5">1.13.11.3</ecNumber>
    </submittedName>
</protein>
<dbReference type="SUPFAM" id="SSF49482">
    <property type="entry name" value="Aromatic compound dioxygenase"/>
    <property type="match status" value="1"/>
</dbReference>
<evidence type="ECO:0000256" key="3">
    <source>
        <dbReference type="ARBA" id="ARBA00023002"/>
    </source>
</evidence>
<accession>A0ABS4YAA3</accession>
<dbReference type="EMBL" id="JAGIOH010000001">
    <property type="protein sequence ID" value="MBP2405719.1"/>
    <property type="molecule type" value="Genomic_DNA"/>
</dbReference>
<dbReference type="NCBIfam" id="TIGR02423">
    <property type="entry name" value="protocat_alph"/>
    <property type="match status" value="1"/>
</dbReference>
<reference evidence="5 6" key="1">
    <citation type="submission" date="2021-03" db="EMBL/GenBank/DDBJ databases">
        <title>Sequencing the genomes of 1000 actinobacteria strains.</title>
        <authorList>
            <person name="Klenk H.-P."/>
        </authorList>
    </citation>
    <scope>NUCLEOTIDE SEQUENCE [LARGE SCALE GENOMIC DNA]</scope>
    <source>
        <strain evidence="5 6">DSM 41480</strain>
    </source>
</reference>
<dbReference type="Pfam" id="PF00775">
    <property type="entry name" value="Dioxygenase_C"/>
    <property type="match status" value="1"/>
</dbReference>
<evidence type="ECO:0000313" key="5">
    <source>
        <dbReference type="EMBL" id="MBP2405719.1"/>
    </source>
</evidence>
<dbReference type="Proteomes" id="UP001519291">
    <property type="component" value="Unassembled WGS sequence"/>
</dbReference>
<feature type="domain" description="Intradiol ring-cleavage dioxygenases" evidence="4">
    <location>
        <begin position="35"/>
        <end position="104"/>
    </location>
</feature>
<comment type="similarity">
    <text evidence="1">Belongs to the intradiol ring-cleavage dioxygenase family.</text>
</comment>
<dbReference type="InterPro" id="IPR000627">
    <property type="entry name" value="Intradiol_dOase_C"/>
</dbReference>
<keyword evidence="3 5" id="KW-0560">Oxidoreductase</keyword>
<name>A0ABS4YAA3_9ACTN</name>
<keyword evidence="2" id="KW-0223">Dioxygenase</keyword>
<dbReference type="EC" id="1.13.11.3" evidence="5"/>
<evidence type="ECO:0000259" key="4">
    <source>
        <dbReference type="Pfam" id="PF00775"/>
    </source>
</evidence>
<comment type="caution">
    <text evidence="5">The sequence shown here is derived from an EMBL/GenBank/DDBJ whole genome shotgun (WGS) entry which is preliminary data.</text>
</comment>
<dbReference type="GO" id="GO:0018578">
    <property type="term" value="F:protocatechuate 3,4-dioxygenase activity"/>
    <property type="evidence" value="ECO:0007669"/>
    <property type="project" value="UniProtKB-EC"/>
</dbReference>